<reference evidence="2 3" key="1">
    <citation type="submission" date="2016-10" db="EMBL/GenBank/DDBJ databases">
        <authorList>
            <person name="de Groot N.N."/>
        </authorList>
    </citation>
    <scope>NUCLEOTIDE SEQUENCE [LARGE SCALE GENOMIC DNA]</scope>
    <source>
        <strain evidence="2 3">CGMCC 4.5739</strain>
    </source>
</reference>
<dbReference type="EMBL" id="FOLM01000004">
    <property type="protein sequence ID" value="SFC60820.1"/>
    <property type="molecule type" value="Genomic_DNA"/>
</dbReference>
<feature type="domain" description="TadE-like" evidence="1">
    <location>
        <begin position="11"/>
        <end position="51"/>
    </location>
</feature>
<dbReference type="InterPro" id="IPR012495">
    <property type="entry name" value="TadE-like_dom"/>
</dbReference>
<accession>A0A1I1KTN9</accession>
<dbReference type="RefSeq" id="WP_093838516.1">
    <property type="nucleotide sequence ID" value="NZ_FOLM01000004.1"/>
</dbReference>
<dbReference type="NCBIfam" id="NF041390">
    <property type="entry name" value="TadE_Rv3655c"/>
    <property type="match status" value="1"/>
</dbReference>
<sequence length="114" mass="11291">MRSRSAASGHVTAEVALAMPCLLALLGMVLWGLGAVAAQLQCGDAARAGARAAARGEPVAAVREVARSAAPPGAEIRVTPEAGRYRVRVTAAVSGPGPLAVRVAGEAVAGAEQP</sequence>
<organism evidence="2 3">
    <name type="scientific">Streptomyces aidingensis</name>
    <dbReference type="NCBI Taxonomy" id="910347"/>
    <lineage>
        <taxon>Bacteria</taxon>
        <taxon>Bacillati</taxon>
        <taxon>Actinomycetota</taxon>
        <taxon>Actinomycetes</taxon>
        <taxon>Kitasatosporales</taxon>
        <taxon>Streptomycetaceae</taxon>
        <taxon>Streptomyces</taxon>
    </lineage>
</organism>
<evidence type="ECO:0000313" key="2">
    <source>
        <dbReference type="EMBL" id="SFC60820.1"/>
    </source>
</evidence>
<dbReference type="Pfam" id="PF07811">
    <property type="entry name" value="TadE"/>
    <property type="match status" value="1"/>
</dbReference>
<name>A0A1I1KTN9_9ACTN</name>
<evidence type="ECO:0000313" key="3">
    <source>
        <dbReference type="Proteomes" id="UP000199207"/>
    </source>
</evidence>
<proteinExistence type="predicted"/>
<protein>
    <submittedName>
        <fullName evidence="2">TadE-like protein</fullName>
    </submittedName>
</protein>
<evidence type="ECO:0000259" key="1">
    <source>
        <dbReference type="Pfam" id="PF07811"/>
    </source>
</evidence>
<dbReference type="InterPro" id="IPR049790">
    <property type="entry name" value="Rv3655c/TadE"/>
</dbReference>
<dbReference type="Proteomes" id="UP000199207">
    <property type="component" value="Unassembled WGS sequence"/>
</dbReference>
<dbReference type="AlphaFoldDB" id="A0A1I1KTN9"/>
<gene>
    <name evidence="2" type="ORF">SAMN05421773_104257</name>
</gene>
<dbReference type="STRING" id="910347.SAMN05421773_104257"/>
<keyword evidence="3" id="KW-1185">Reference proteome</keyword>